<dbReference type="AlphaFoldDB" id="A0A9R0QJC1"/>
<keyword evidence="2" id="KW-1185">Reference proteome</keyword>
<evidence type="ECO:0000313" key="2">
    <source>
        <dbReference type="Proteomes" id="UP000324705"/>
    </source>
</evidence>
<gene>
    <name evidence="1" type="ORF">TRITD_1Bv1G003930</name>
</gene>
<dbReference type="EMBL" id="LT934112">
    <property type="protein sequence ID" value="VAH12262.1"/>
    <property type="molecule type" value="Genomic_DNA"/>
</dbReference>
<organism evidence="1 2">
    <name type="scientific">Triticum turgidum subsp. durum</name>
    <name type="common">Durum wheat</name>
    <name type="synonym">Triticum durum</name>
    <dbReference type="NCBI Taxonomy" id="4567"/>
    <lineage>
        <taxon>Eukaryota</taxon>
        <taxon>Viridiplantae</taxon>
        <taxon>Streptophyta</taxon>
        <taxon>Embryophyta</taxon>
        <taxon>Tracheophyta</taxon>
        <taxon>Spermatophyta</taxon>
        <taxon>Magnoliopsida</taxon>
        <taxon>Liliopsida</taxon>
        <taxon>Poales</taxon>
        <taxon>Poaceae</taxon>
        <taxon>BOP clade</taxon>
        <taxon>Pooideae</taxon>
        <taxon>Triticodae</taxon>
        <taxon>Triticeae</taxon>
        <taxon>Triticinae</taxon>
        <taxon>Triticum</taxon>
    </lineage>
</organism>
<name>A0A9R0QJC1_TRITD</name>
<dbReference type="Proteomes" id="UP000324705">
    <property type="component" value="Chromosome 1B"/>
</dbReference>
<proteinExistence type="predicted"/>
<sequence>MWMCRNRATFECKNLRTPFDVVFSACGYMNYWAGLMVGANREAMEHYAKMLKTNTAAMMRICAAPVGSAMD</sequence>
<accession>A0A9R0QJC1</accession>
<reference evidence="1 2" key="1">
    <citation type="submission" date="2017-09" db="EMBL/GenBank/DDBJ databases">
        <authorList>
            <consortium name="International Durum Wheat Genome Sequencing Consortium (IDWGSC)"/>
            <person name="Milanesi L."/>
        </authorList>
    </citation>
    <scope>NUCLEOTIDE SEQUENCE [LARGE SCALE GENOMIC DNA]</scope>
    <source>
        <strain evidence="2">cv. Svevo</strain>
    </source>
</reference>
<protein>
    <submittedName>
        <fullName evidence="1">Uncharacterized protein</fullName>
    </submittedName>
</protein>
<evidence type="ECO:0000313" key="1">
    <source>
        <dbReference type="EMBL" id="VAH12262.1"/>
    </source>
</evidence>
<dbReference type="Gramene" id="TRITD1Bv1G003930.1">
    <property type="protein sequence ID" value="TRITD1Bv1G003930.1"/>
    <property type="gene ID" value="TRITD1Bv1G003930"/>
</dbReference>